<dbReference type="EMBL" id="JAUSTP010000017">
    <property type="protein sequence ID" value="MDQ0190312.1"/>
    <property type="molecule type" value="Genomic_DNA"/>
</dbReference>
<reference evidence="2 3" key="1">
    <citation type="submission" date="2023-07" db="EMBL/GenBank/DDBJ databases">
        <title>Genomic Encyclopedia of Type Strains, Phase IV (KMG-IV): sequencing the most valuable type-strain genomes for metagenomic binning, comparative biology and taxonomic classification.</title>
        <authorList>
            <person name="Goeker M."/>
        </authorList>
    </citation>
    <scope>NUCLEOTIDE SEQUENCE [LARGE SCALE GENOMIC DNA]</scope>
    <source>
        <strain evidence="2 3">DSM 4006</strain>
    </source>
</reference>
<proteinExistence type="predicted"/>
<organism evidence="2 3">
    <name type="scientific">Alicyclobacillus cycloheptanicus</name>
    <dbReference type="NCBI Taxonomy" id="1457"/>
    <lineage>
        <taxon>Bacteria</taxon>
        <taxon>Bacillati</taxon>
        <taxon>Bacillota</taxon>
        <taxon>Bacilli</taxon>
        <taxon>Bacillales</taxon>
        <taxon>Alicyclobacillaceae</taxon>
        <taxon>Alicyclobacillus</taxon>
    </lineage>
</organism>
<accession>A0ABT9XJ24</accession>
<evidence type="ECO:0000256" key="1">
    <source>
        <dbReference type="SAM" id="MobiDB-lite"/>
    </source>
</evidence>
<name>A0ABT9XJ24_9BACL</name>
<protein>
    <submittedName>
        <fullName evidence="2">Uncharacterized protein</fullName>
    </submittedName>
</protein>
<evidence type="ECO:0000313" key="2">
    <source>
        <dbReference type="EMBL" id="MDQ0190312.1"/>
    </source>
</evidence>
<evidence type="ECO:0000313" key="3">
    <source>
        <dbReference type="Proteomes" id="UP001232973"/>
    </source>
</evidence>
<gene>
    <name evidence="2" type="ORF">J2S03_002176</name>
</gene>
<dbReference type="RefSeq" id="WP_307016385.1">
    <property type="nucleotide sequence ID" value="NZ_JAUSTP010000017.1"/>
</dbReference>
<feature type="region of interest" description="Disordered" evidence="1">
    <location>
        <begin position="1"/>
        <end position="41"/>
    </location>
</feature>
<keyword evidence="3" id="KW-1185">Reference proteome</keyword>
<comment type="caution">
    <text evidence="2">The sequence shown here is derived from an EMBL/GenBank/DDBJ whole genome shotgun (WGS) entry which is preliminary data.</text>
</comment>
<sequence>MPREKKPVHNDANKTLPREEHEERIPGETQRVENTKADKNA</sequence>
<dbReference type="Proteomes" id="UP001232973">
    <property type="component" value="Unassembled WGS sequence"/>
</dbReference>